<proteinExistence type="predicted"/>
<name>I5C2M5_9HYPH</name>
<evidence type="ECO:0000256" key="1">
    <source>
        <dbReference type="SAM" id="MobiDB-lite"/>
    </source>
</evidence>
<feature type="signal peptide" evidence="2">
    <location>
        <begin position="1"/>
        <end position="26"/>
    </location>
</feature>
<evidence type="ECO:0000313" key="4">
    <source>
        <dbReference type="Proteomes" id="UP000004622"/>
    </source>
</evidence>
<feature type="chain" id="PRO_5003700358" evidence="2">
    <location>
        <begin position="27"/>
        <end position="67"/>
    </location>
</feature>
<gene>
    <name evidence="3" type="ORF">A33O_06432</name>
</gene>
<feature type="region of interest" description="Disordered" evidence="1">
    <location>
        <begin position="46"/>
        <end position="67"/>
    </location>
</feature>
<accession>I5C2M5</accession>
<reference evidence="3 4" key="1">
    <citation type="journal article" date="2012" name="J. Bacteriol.">
        <title>Genome Sequence of Nitratireductor aquibiodomus Strain RA22.</title>
        <authorList>
            <person name="Singh A."/>
            <person name="Jangir P.K."/>
            <person name="Kumari C."/>
            <person name="Sharma R."/>
        </authorList>
    </citation>
    <scope>NUCLEOTIDE SEQUENCE [LARGE SCALE GENOMIC DNA]</scope>
    <source>
        <strain evidence="3 4">RA22</strain>
    </source>
</reference>
<keyword evidence="2" id="KW-0732">Signal</keyword>
<comment type="caution">
    <text evidence="3">The sequence shown here is derived from an EMBL/GenBank/DDBJ whole genome shotgun (WGS) entry which is preliminary data.</text>
</comment>
<organism evidence="3 4">
    <name type="scientific">Nitratireductor aquibiodomus RA22</name>
    <dbReference type="NCBI Taxonomy" id="1189611"/>
    <lineage>
        <taxon>Bacteria</taxon>
        <taxon>Pseudomonadati</taxon>
        <taxon>Pseudomonadota</taxon>
        <taxon>Alphaproteobacteria</taxon>
        <taxon>Hyphomicrobiales</taxon>
        <taxon>Phyllobacteriaceae</taxon>
        <taxon>Nitratireductor</taxon>
    </lineage>
</organism>
<evidence type="ECO:0000256" key="2">
    <source>
        <dbReference type="SAM" id="SignalP"/>
    </source>
</evidence>
<dbReference type="EMBL" id="AJXZ01000014">
    <property type="protein sequence ID" value="EIM76077.1"/>
    <property type="molecule type" value="Genomic_DNA"/>
</dbReference>
<dbReference type="Proteomes" id="UP000004622">
    <property type="component" value="Unassembled WGS sequence"/>
</dbReference>
<evidence type="ECO:0000313" key="3">
    <source>
        <dbReference type="EMBL" id="EIM76077.1"/>
    </source>
</evidence>
<dbReference type="AlphaFoldDB" id="I5C2M5"/>
<sequence length="67" mass="7107">MKTFAIAAAALGMSLAAALQPATAKAEESWPPRKITFVVALGPGARRTAPPVRSHNAFRTNLKHRSP</sequence>
<protein>
    <submittedName>
        <fullName evidence="3">Uncharacterized protein</fullName>
    </submittedName>
</protein>